<keyword evidence="3" id="KW-0805">Transcription regulation</keyword>
<sequence length="570" mass="65099">MENQSWKRFVASENLGPLRAANKVVASWEFCRERQAAPFKKMPARMLTKGQFQARQRLHAKLVQLVRQKVSHLTEQSLWKESVFVLTDDEGNVLWCDGKQTELEVSGSVKLEKAVSASQSAIKQAGQRKWSCYATAIVDGRDDLLGVLDVSIQRASFLPQCRAISQLIAQCVTNQLVREELDKTRFLLQYAAETLTDKVICDEQYRIVHIPSGYRSESWLKIGADMPQVLSGRNISSDMQTLYRDKQPVGIGYRLFNQESAKEKLFYAGISSRNQRYNEFLTQVINVADSDVPVHVFGETGCGKERIVEMLHFNHPRCQKGKLVRVNCGSVSESLLESELFGYAPGAFTGAKAKGHHGKIRQADGGTLFLDEIDSMSLRMQTALLRVIEDKQVSPVGAVSDISVSFRLVTASNQDLKELVAGGTFREDLFYRIYILPLLVPPLRERPEDFQELVDEFCRQKDWLISWQEQICHVSREYEWLGNIREFRNFLERLRLSYPHQCPSVNQMRQLIEMGQLSVASSEAGHDDDEKRRIMTALQENTYHVSQTARALNLSRSTLYRKMKKYAIKR</sequence>
<dbReference type="Pfam" id="PF02954">
    <property type="entry name" value="HTH_8"/>
    <property type="match status" value="1"/>
</dbReference>
<dbReference type="Gene3D" id="3.40.50.300">
    <property type="entry name" value="P-loop containing nucleotide triphosphate hydrolases"/>
    <property type="match status" value="1"/>
</dbReference>
<dbReference type="Gene3D" id="1.10.10.60">
    <property type="entry name" value="Homeodomain-like"/>
    <property type="match status" value="1"/>
</dbReference>
<dbReference type="Pfam" id="PF25601">
    <property type="entry name" value="AAA_lid_14"/>
    <property type="match status" value="1"/>
</dbReference>
<dbReference type="CDD" id="cd00090">
    <property type="entry name" value="HTH_ARSR"/>
    <property type="match status" value="1"/>
</dbReference>
<keyword evidence="5" id="KW-0804">Transcription</keyword>
<dbReference type="PANTHER" id="PTHR32071">
    <property type="entry name" value="TRANSCRIPTIONAL REGULATORY PROTEIN"/>
    <property type="match status" value="1"/>
</dbReference>
<gene>
    <name evidence="7" type="ORF">CBF27_02790</name>
</gene>
<dbReference type="InterPro" id="IPR025943">
    <property type="entry name" value="Sigma_54_int_dom_ATP-bd_2"/>
</dbReference>
<dbReference type="EMBL" id="NGKC01000002">
    <property type="protein sequence ID" value="RSU13844.1"/>
    <property type="molecule type" value="Genomic_DNA"/>
</dbReference>
<dbReference type="GO" id="GO:0043565">
    <property type="term" value="F:sequence-specific DNA binding"/>
    <property type="evidence" value="ECO:0007669"/>
    <property type="project" value="InterPro"/>
</dbReference>
<dbReference type="RefSeq" id="WP_126812194.1">
    <property type="nucleotide sequence ID" value="NZ_NGKC01000002.1"/>
</dbReference>
<name>A0A430B0K0_9ENTE</name>
<dbReference type="Proteomes" id="UP000286773">
    <property type="component" value="Unassembled WGS sequence"/>
</dbReference>
<comment type="caution">
    <text evidence="7">The sequence shown here is derived from an EMBL/GenBank/DDBJ whole genome shotgun (WGS) entry which is preliminary data.</text>
</comment>
<dbReference type="SMART" id="SM00382">
    <property type="entry name" value="AAA"/>
    <property type="match status" value="1"/>
</dbReference>
<dbReference type="OrthoDB" id="9771372at2"/>
<dbReference type="InterPro" id="IPR003593">
    <property type="entry name" value="AAA+_ATPase"/>
</dbReference>
<dbReference type="CDD" id="cd00009">
    <property type="entry name" value="AAA"/>
    <property type="match status" value="1"/>
</dbReference>
<keyword evidence="4" id="KW-0238">DNA-binding</keyword>
<proteinExistence type="predicted"/>
<evidence type="ECO:0000256" key="4">
    <source>
        <dbReference type="ARBA" id="ARBA00023125"/>
    </source>
</evidence>
<protein>
    <recommendedName>
        <fullName evidence="6">Sigma-54 factor interaction domain-containing protein</fullName>
    </recommendedName>
</protein>
<evidence type="ECO:0000256" key="2">
    <source>
        <dbReference type="ARBA" id="ARBA00022840"/>
    </source>
</evidence>
<evidence type="ECO:0000256" key="5">
    <source>
        <dbReference type="ARBA" id="ARBA00023163"/>
    </source>
</evidence>
<dbReference type="InterPro" id="IPR029016">
    <property type="entry name" value="GAF-like_dom_sf"/>
</dbReference>
<dbReference type="PROSITE" id="PS50045">
    <property type="entry name" value="SIGMA54_INTERACT_4"/>
    <property type="match status" value="1"/>
</dbReference>
<dbReference type="AlphaFoldDB" id="A0A430B0K0"/>
<evidence type="ECO:0000256" key="3">
    <source>
        <dbReference type="ARBA" id="ARBA00023015"/>
    </source>
</evidence>
<dbReference type="PROSITE" id="PS00676">
    <property type="entry name" value="SIGMA54_INTERACT_2"/>
    <property type="match status" value="1"/>
</dbReference>
<dbReference type="Pfam" id="PF00158">
    <property type="entry name" value="Sigma54_activat"/>
    <property type="match status" value="1"/>
</dbReference>
<dbReference type="Gene3D" id="3.30.450.40">
    <property type="match status" value="1"/>
</dbReference>
<dbReference type="InterPro" id="IPR011991">
    <property type="entry name" value="ArsR-like_HTH"/>
</dbReference>
<evidence type="ECO:0000313" key="8">
    <source>
        <dbReference type="Proteomes" id="UP000286773"/>
    </source>
</evidence>
<dbReference type="InterPro" id="IPR027417">
    <property type="entry name" value="P-loop_NTPase"/>
</dbReference>
<dbReference type="InterPro" id="IPR002197">
    <property type="entry name" value="HTH_Fis"/>
</dbReference>
<evidence type="ECO:0000256" key="1">
    <source>
        <dbReference type="ARBA" id="ARBA00022741"/>
    </source>
</evidence>
<keyword evidence="1" id="KW-0547">Nucleotide-binding</keyword>
<feature type="domain" description="Sigma-54 factor interaction" evidence="6">
    <location>
        <begin position="270"/>
        <end position="496"/>
    </location>
</feature>
<dbReference type="PRINTS" id="PR01590">
    <property type="entry name" value="HTHFIS"/>
</dbReference>
<dbReference type="PANTHER" id="PTHR32071:SF57">
    <property type="entry name" value="C4-DICARBOXYLATE TRANSPORT TRANSCRIPTIONAL REGULATORY PROTEIN DCTD"/>
    <property type="match status" value="1"/>
</dbReference>
<dbReference type="GO" id="GO:0005524">
    <property type="term" value="F:ATP binding"/>
    <property type="evidence" value="ECO:0007669"/>
    <property type="project" value="UniProtKB-KW"/>
</dbReference>
<keyword evidence="2" id="KW-0067">ATP-binding</keyword>
<keyword evidence="8" id="KW-1185">Reference proteome</keyword>
<organism evidence="7 8">
    <name type="scientific">Vagococcus acidifermentans</name>
    <dbReference type="NCBI Taxonomy" id="564710"/>
    <lineage>
        <taxon>Bacteria</taxon>
        <taxon>Bacillati</taxon>
        <taxon>Bacillota</taxon>
        <taxon>Bacilli</taxon>
        <taxon>Lactobacillales</taxon>
        <taxon>Enterococcaceae</taxon>
        <taxon>Vagococcus</taxon>
    </lineage>
</organism>
<dbReference type="GO" id="GO:0006355">
    <property type="term" value="P:regulation of DNA-templated transcription"/>
    <property type="evidence" value="ECO:0007669"/>
    <property type="project" value="InterPro"/>
</dbReference>
<dbReference type="SUPFAM" id="SSF46689">
    <property type="entry name" value="Homeodomain-like"/>
    <property type="match status" value="1"/>
</dbReference>
<accession>A0A430B0K0</accession>
<dbReference type="Gene3D" id="1.10.8.60">
    <property type="match status" value="1"/>
</dbReference>
<reference evidence="7 8" key="1">
    <citation type="submission" date="2017-05" db="EMBL/GenBank/DDBJ databases">
        <title>Vagococcus spp. assemblies.</title>
        <authorList>
            <person name="Gulvik C.A."/>
        </authorList>
    </citation>
    <scope>NUCLEOTIDE SEQUENCE [LARGE SCALE GENOMIC DNA]</scope>
    <source>
        <strain evidence="7 8">LMG 24798</strain>
    </source>
</reference>
<evidence type="ECO:0000313" key="7">
    <source>
        <dbReference type="EMBL" id="RSU13844.1"/>
    </source>
</evidence>
<dbReference type="InterPro" id="IPR058031">
    <property type="entry name" value="AAA_lid_NorR"/>
</dbReference>
<dbReference type="FunFam" id="3.40.50.300:FF:000006">
    <property type="entry name" value="DNA-binding transcriptional regulator NtrC"/>
    <property type="match status" value="1"/>
</dbReference>
<dbReference type="SUPFAM" id="SSF52540">
    <property type="entry name" value="P-loop containing nucleoside triphosphate hydrolases"/>
    <property type="match status" value="1"/>
</dbReference>
<evidence type="ECO:0000259" key="6">
    <source>
        <dbReference type="PROSITE" id="PS50045"/>
    </source>
</evidence>
<dbReference type="InterPro" id="IPR002078">
    <property type="entry name" value="Sigma_54_int"/>
</dbReference>
<dbReference type="InterPro" id="IPR009057">
    <property type="entry name" value="Homeodomain-like_sf"/>
</dbReference>